<sequence>MKEIVPSDSRYIPLTQQKWCCVPTCLQMVMLKHKIPLLPAELIGNYLGLIVPKSAKKYFFNVRTGSRPTSGFGTQANKVRFAPNKALRRLGIPLKITWSLINKFKDLDQFRDYLARAETGDKDILVCFDWPSLFNKKEKEHWGHVCVLDKVYLKEDKVRIIDPDWEGPKWRMVKIKDLFRAMVIHGPKNSGGFWELSRR</sequence>
<evidence type="ECO:0000313" key="1">
    <source>
        <dbReference type="EMBL" id="PIP51752.1"/>
    </source>
</evidence>
<dbReference type="EMBL" id="PCSQ01000141">
    <property type="protein sequence ID" value="PIP51752.1"/>
    <property type="molecule type" value="Genomic_DNA"/>
</dbReference>
<dbReference type="SUPFAM" id="SSF54001">
    <property type="entry name" value="Cysteine proteinases"/>
    <property type="match status" value="1"/>
</dbReference>
<proteinExistence type="predicted"/>
<name>A0A2H0B273_9BACT</name>
<reference evidence="1 2" key="1">
    <citation type="submission" date="2017-09" db="EMBL/GenBank/DDBJ databases">
        <title>Depth-based differentiation of microbial function through sediment-hosted aquifers and enrichment of novel symbionts in the deep terrestrial subsurface.</title>
        <authorList>
            <person name="Probst A.J."/>
            <person name="Ladd B."/>
            <person name="Jarett J.K."/>
            <person name="Geller-Mcgrath D.E."/>
            <person name="Sieber C.M."/>
            <person name="Emerson J.B."/>
            <person name="Anantharaman K."/>
            <person name="Thomas B.C."/>
            <person name="Malmstrom R."/>
            <person name="Stieglmeier M."/>
            <person name="Klingl A."/>
            <person name="Woyke T."/>
            <person name="Ryan C.M."/>
            <person name="Banfield J.F."/>
        </authorList>
    </citation>
    <scope>NUCLEOTIDE SEQUENCE [LARGE SCALE GENOMIC DNA]</scope>
    <source>
        <strain evidence="1">CG23_combo_of_CG06-09_8_20_14_all_47_9</strain>
    </source>
</reference>
<dbReference type="InterPro" id="IPR038156">
    <property type="entry name" value="PCS_N_sf"/>
</dbReference>
<dbReference type="Gene3D" id="3.90.70.30">
    <property type="entry name" value="Phytochelatin synthase, N-terminal domain"/>
    <property type="match status" value="1"/>
</dbReference>
<evidence type="ECO:0008006" key="3">
    <source>
        <dbReference type="Google" id="ProtNLM"/>
    </source>
</evidence>
<dbReference type="InterPro" id="IPR038765">
    <property type="entry name" value="Papain-like_cys_pep_sf"/>
</dbReference>
<dbReference type="AlphaFoldDB" id="A0A2H0B273"/>
<gene>
    <name evidence="1" type="ORF">COX09_05380</name>
</gene>
<organism evidence="1 2">
    <name type="scientific">Candidatus Beckwithbacteria bacterium CG23_combo_of_CG06-09_8_20_14_all_47_9</name>
    <dbReference type="NCBI Taxonomy" id="1974498"/>
    <lineage>
        <taxon>Bacteria</taxon>
        <taxon>Candidatus Beckwithiibacteriota</taxon>
    </lineage>
</organism>
<protein>
    <recommendedName>
        <fullName evidence="3">Peptidase C39-like domain-containing protein</fullName>
    </recommendedName>
</protein>
<accession>A0A2H0B273</accession>
<dbReference type="Proteomes" id="UP000231081">
    <property type="component" value="Unassembled WGS sequence"/>
</dbReference>
<evidence type="ECO:0000313" key="2">
    <source>
        <dbReference type="Proteomes" id="UP000231081"/>
    </source>
</evidence>
<comment type="caution">
    <text evidence="1">The sequence shown here is derived from an EMBL/GenBank/DDBJ whole genome shotgun (WGS) entry which is preliminary data.</text>
</comment>